<organism evidence="1 2">
    <name type="scientific">Phanerochaete carnosa (strain HHB-10118-sp)</name>
    <name type="common">White-rot fungus</name>
    <name type="synonym">Peniophora carnosa</name>
    <dbReference type="NCBI Taxonomy" id="650164"/>
    <lineage>
        <taxon>Eukaryota</taxon>
        <taxon>Fungi</taxon>
        <taxon>Dikarya</taxon>
        <taxon>Basidiomycota</taxon>
        <taxon>Agaricomycotina</taxon>
        <taxon>Agaricomycetes</taxon>
        <taxon>Polyporales</taxon>
        <taxon>Phanerochaetaceae</taxon>
        <taxon>Phanerochaete</taxon>
    </lineage>
</organism>
<dbReference type="EMBL" id="JH930844">
    <property type="protein sequence ID" value="EKM48655.1"/>
    <property type="molecule type" value="Genomic_DNA"/>
</dbReference>
<dbReference type="InParanoid" id="K5VPK5"/>
<reference evidence="1 2" key="1">
    <citation type="journal article" date="2012" name="BMC Genomics">
        <title>Comparative genomics of the white-rot fungi, Phanerochaete carnosa and P. chrysosporium, to elucidate the genetic basis of the distinct wood types they colonize.</title>
        <authorList>
            <person name="Suzuki H."/>
            <person name="MacDonald J."/>
            <person name="Syed K."/>
            <person name="Salamov A."/>
            <person name="Hori C."/>
            <person name="Aerts A."/>
            <person name="Henrissat B."/>
            <person name="Wiebenga A."/>
            <person name="vanKuyk P.A."/>
            <person name="Barry K."/>
            <person name="Lindquist E."/>
            <person name="LaButti K."/>
            <person name="Lapidus A."/>
            <person name="Lucas S."/>
            <person name="Coutinho P."/>
            <person name="Gong Y."/>
            <person name="Samejima M."/>
            <person name="Mahadevan R."/>
            <person name="Abou-Zaid M."/>
            <person name="de Vries R.P."/>
            <person name="Igarashi K."/>
            <person name="Yadav J.S."/>
            <person name="Grigoriev I.V."/>
            <person name="Master E.R."/>
        </authorList>
    </citation>
    <scope>NUCLEOTIDE SEQUENCE [LARGE SCALE GENOMIC DNA]</scope>
    <source>
        <strain evidence="1 2">HHB-10118-sp</strain>
    </source>
</reference>
<dbReference type="AlphaFoldDB" id="K5VPK5"/>
<keyword evidence="2" id="KW-1185">Reference proteome</keyword>
<evidence type="ECO:0000313" key="2">
    <source>
        <dbReference type="Proteomes" id="UP000008370"/>
    </source>
</evidence>
<protein>
    <submittedName>
        <fullName evidence="1">Uncharacterized protein</fullName>
    </submittedName>
</protein>
<dbReference type="Proteomes" id="UP000008370">
    <property type="component" value="Unassembled WGS sequence"/>
</dbReference>
<proteinExistence type="predicted"/>
<dbReference type="RefSeq" id="XP_007402794.1">
    <property type="nucleotide sequence ID" value="XM_007402732.1"/>
</dbReference>
<sequence length="262" mass="28763">MVVPNQVTLAADIVAPAHQMGIDNRAWDETLQGLIALIPDEPGEATMSLDSLKGNLFDTVALHYSSASQGHSERNSVWAEVKVCRSSAGQAVGSALANIEGITLKLLFNDIEVAETLAWDALRAIVDSPHMHPLCIDHIGPVDRDFEAAKRILCSVLRRTQLTWALESGKLQFRDRISNADLATSEDILSVPTEQTIDDITVTLDIAEQAEWLLRLVHSRFEQNTREHYLRKLVRTCTRDVSTNIASKTAPSTADSAQNATV</sequence>
<evidence type="ECO:0000313" key="1">
    <source>
        <dbReference type="EMBL" id="EKM48655.1"/>
    </source>
</evidence>
<dbReference type="HOGENOM" id="CLU_024266_1_0_1"/>
<dbReference type="GeneID" id="18911914"/>
<gene>
    <name evidence="1" type="ORF">PHACADRAFT_202555</name>
</gene>
<name>K5VPK5_PHACS</name>
<dbReference type="KEGG" id="pco:PHACADRAFT_202555"/>
<accession>K5VPK5</accession>